<dbReference type="GeneID" id="64635364"/>
<gene>
    <name evidence="2" type="ORF">BJ212DRAFT_1488138</name>
</gene>
<dbReference type="AlphaFoldDB" id="A0A9P7J2H1"/>
<organism evidence="2 3">
    <name type="scientific">Suillus subaureus</name>
    <dbReference type="NCBI Taxonomy" id="48587"/>
    <lineage>
        <taxon>Eukaryota</taxon>
        <taxon>Fungi</taxon>
        <taxon>Dikarya</taxon>
        <taxon>Basidiomycota</taxon>
        <taxon>Agaricomycotina</taxon>
        <taxon>Agaricomycetes</taxon>
        <taxon>Agaricomycetidae</taxon>
        <taxon>Boletales</taxon>
        <taxon>Suillineae</taxon>
        <taxon>Suillaceae</taxon>
        <taxon>Suillus</taxon>
    </lineage>
</organism>
<accession>A0A9P7J2H1</accession>
<feature type="transmembrane region" description="Helical" evidence="1">
    <location>
        <begin position="12"/>
        <end position="30"/>
    </location>
</feature>
<proteinExistence type="predicted"/>
<dbReference type="Proteomes" id="UP000807769">
    <property type="component" value="Unassembled WGS sequence"/>
</dbReference>
<name>A0A9P7J2H1_9AGAM</name>
<keyword evidence="1" id="KW-0812">Transmembrane</keyword>
<keyword evidence="1" id="KW-1133">Transmembrane helix</keyword>
<evidence type="ECO:0000313" key="2">
    <source>
        <dbReference type="EMBL" id="KAG1800047.1"/>
    </source>
</evidence>
<dbReference type="RefSeq" id="XP_041185816.1">
    <property type="nucleotide sequence ID" value="XM_041341348.1"/>
</dbReference>
<keyword evidence="3" id="KW-1185">Reference proteome</keyword>
<keyword evidence="1" id="KW-0472">Membrane</keyword>
<comment type="caution">
    <text evidence="2">The sequence shown here is derived from an EMBL/GenBank/DDBJ whole genome shotgun (WGS) entry which is preliminary data.</text>
</comment>
<evidence type="ECO:0000256" key="1">
    <source>
        <dbReference type="SAM" id="Phobius"/>
    </source>
</evidence>
<protein>
    <submittedName>
        <fullName evidence="2">Uncharacterized protein</fullName>
    </submittedName>
</protein>
<evidence type="ECO:0000313" key="3">
    <source>
        <dbReference type="Proteomes" id="UP000807769"/>
    </source>
</evidence>
<reference evidence="2" key="1">
    <citation type="journal article" date="2020" name="New Phytol.">
        <title>Comparative genomics reveals dynamic genome evolution in host specialist ectomycorrhizal fungi.</title>
        <authorList>
            <person name="Lofgren L.A."/>
            <person name="Nguyen N.H."/>
            <person name="Vilgalys R."/>
            <person name="Ruytinx J."/>
            <person name="Liao H.L."/>
            <person name="Branco S."/>
            <person name="Kuo A."/>
            <person name="LaButti K."/>
            <person name="Lipzen A."/>
            <person name="Andreopoulos W."/>
            <person name="Pangilinan J."/>
            <person name="Riley R."/>
            <person name="Hundley H."/>
            <person name="Na H."/>
            <person name="Barry K."/>
            <person name="Grigoriev I.V."/>
            <person name="Stajich J.E."/>
            <person name="Kennedy P.G."/>
        </authorList>
    </citation>
    <scope>NUCLEOTIDE SEQUENCE</scope>
    <source>
        <strain evidence="2">MN1</strain>
    </source>
</reference>
<sequence length="160" mass="17925">MLPYQEFCPMVQYLLSYALISVLLGLQGGWDVIHSHLFSIATPDLHLLSSYSTDPQLAPVPLFGLPGQNCLTYTQELQSGWLREGEGDIQLTPTLLSSPPRSKPHDLCLQLQSVWFRERGGEDPQLTPAPLCLPPREGEKICPKLFFLTPLDLWLLGLIE</sequence>
<dbReference type="EMBL" id="JABBWG010000126">
    <property type="protein sequence ID" value="KAG1800047.1"/>
    <property type="molecule type" value="Genomic_DNA"/>
</dbReference>